<evidence type="ECO:0000256" key="5">
    <source>
        <dbReference type="ARBA" id="ARBA00022989"/>
    </source>
</evidence>
<dbReference type="SMART" id="SM00079">
    <property type="entry name" value="PBPe"/>
    <property type="match status" value="1"/>
</dbReference>
<dbReference type="SUPFAM" id="SSF53850">
    <property type="entry name" value="Periplasmic binding protein-like II"/>
    <property type="match status" value="1"/>
</dbReference>
<dbReference type="GO" id="GO:0038023">
    <property type="term" value="F:signaling receptor activity"/>
    <property type="evidence" value="ECO:0007669"/>
    <property type="project" value="InterPro"/>
</dbReference>
<dbReference type="InterPro" id="IPR001508">
    <property type="entry name" value="Iono_Glu_rcpt_met"/>
</dbReference>
<organism evidence="22 23">
    <name type="scientific">Biomphalaria glabrata</name>
    <name type="common">Bloodfluke planorb</name>
    <name type="synonym">Freshwater snail</name>
    <dbReference type="NCBI Taxonomy" id="6526"/>
    <lineage>
        <taxon>Eukaryota</taxon>
        <taxon>Metazoa</taxon>
        <taxon>Spiralia</taxon>
        <taxon>Lophotrochozoa</taxon>
        <taxon>Mollusca</taxon>
        <taxon>Gastropoda</taxon>
        <taxon>Heterobranchia</taxon>
        <taxon>Euthyneura</taxon>
        <taxon>Panpulmonata</taxon>
        <taxon>Hygrophila</taxon>
        <taxon>Lymnaeoidea</taxon>
        <taxon>Planorbidae</taxon>
        <taxon>Biomphalaria</taxon>
    </lineage>
</organism>
<evidence type="ECO:0000256" key="15">
    <source>
        <dbReference type="PIRSR" id="PIRSR601508-1"/>
    </source>
</evidence>
<dbReference type="PANTHER" id="PTHR18966">
    <property type="entry name" value="IONOTROPIC GLUTAMATE RECEPTOR"/>
    <property type="match status" value="1"/>
</dbReference>
<dbReference type="OMA" id="IANCPIA"/>
<keyword evidence="12" id="KW-1071">Ligand-gated ion channel</keyword>
<dbReference type="Gene3D" id="3.40.50.2300">
    <property type="match status" value="2"/>
</dbReference>
<evidence type="ECO:0000256" key="11">
    <source>
        <dbReference type="ARBA" id="ARBA00023257"/>
    </source>
</evidence>
<feature type="binding site" evidence="15">
    <location>
        <position position="470"/>
    </location>
    <ligand>
        <name>L-glutamate</name>
        <dbReference type="ChEBI" id="CHEBI:29985"/>
    </ligand>
</feature>
<dbReference type="AlphaFoldDB" id="A0A9W2ZQ42"/>
<evidence type="ECO:0000256" key="8">
    <source>
        <dbReference type="ARBA" id="ARBA00023136"/>
    </source>
</evidence>
<keyword evidence="10" id="KW-0325">Glycoprotein</keyword>
<dbReference type="InterPro" id="IPR001320">
    <property type="entry name" value="Iontro_rcpt_C"/>
</dbReference>
<keyword evidence="22" id="KW-1185">Reference proteome</keyword>
<feature type="disulfide bond" evidence="17">
    <location>
        <begin position="693"/>
        <end position="749"/>
    </location>
</feature>
<evidence type="ECO:0000256" key="1">
    <source>
        <dbReference type="ARBA" id="ARBA00004651"/>
    </source>
</evidence>
<evidence type="ECO:0000256" key="17">
    <source>
        <dbReference type="PIRSR" id="PIRSR601508-3"/>
    </source>
</evidence>
<dbReference type="PRINTS" id="PR00177">
    <property type="entry name" value="NMDARECEPTOR"/>
</dbReference>
<feature type="domain" description="Solute-binding protein family 3/N-terminal" evidence="19">
    <location>
        <begin position="381"/>
        <end position="740"/>
    </location>
</feature>
<dbReference type="GO" id="GO:0045211">
    <property type="term" value="C:postsynaptic membrane"/>
    <property type="evidence" value="ECO:0007669"/>
    <property type="project" value="UniProtKB-SubCell"/>
</dbReference>
<gene>
    <name evidence="23" type="primary">LOC106069729</name>
</gene>
<evidence type="ECO:0000259" key="21">
    <source>
        <dbReference type="SMART" id="SM00918"/>
    </source>
</evidence>
<evidence type="ECO:0000256" key="6">
    <source>
        <dbReference type="ARBA" id="ARBA00023018"/>
    </source>
</evidence>
<dbReference type="InterPro" id="IPR015683">
    <property type="entry name" value="Ionotropic_Glu_rcpt"/>
</dbReference>
<evidence type="ECO:0000256" key="7">
    <source>
        <dbReference type="ARBA" id="ARBA00023065"/>
    </source>
</evidence>
<dbReference type="SUPFAM" id="SSF53822">
    <property type="entry name" value="Periplasmic binding protein-like I"/>
    <property type="match status" value="1"/>
</dbReference>
<dbReference type="GO" id="GO:0015276">
    <property type="term" value="F:ligand-gated monoatomic ion channel activity"/>
    <property type="evidence" value="ECO:0007669"/>
    <property type="project" value="InterPro"/>
</dbReference>
<evidence type="ECO:0000313" key="22">
    <source>
        <dbReference type="Proteomes" id="UP001165740"/>
    </source>
</evidence>
<keyword evidence="6" id="KW-0770">Synapse</keyword>
<feature type="disulfide bond" evidence="17">
    <location>
        <begin position="45"/>
        <end position="287"/>
    </location>
</feature>
<keyword evidence="11" id="KW-0628">Postsynaptic cell membrane</keyword>
<dbReference type="GeneID" id="106069729"/>
<feature type="domain" description="Ionotropic glutamate receptor C-terminal" evidence="20">
    <location>
        <begin position="383"/>
        <end position="745"/>
    </location>
</feature>
<dbReference type="Pfam" id="PF10613">
    <property type="entry name" value="Lig_chan-Glu_bd"/>
    <property type="match status" value="1"/>
</dbReference>
<accession>A0A9W2ZQ42</accession>
<name>A0A9W2ZQ42_BIOGL</name>
<keyword evidence="3" id="KW-1003">Cell membrane</keyword>
<feature type="binding site" evidence="15">
    <location>
        <position position="463"/>
    </location>
    <ligand>
        <name>L-glutamate</name>
        <dbReference type="ChEBI" id="CHEBI:29985"/>
    </ligand>
</feature>
<dbReference type="Pfam" id="PF01094">
    <property type="entry name" value="ANF_receptor"/>
    <property type="match status" value="1"/>
</dbReference>
<proteinExistence type="predicted"/>
<feature type="transmembrane region" description="Helical" evidence="18">
    <location>
        <begin position="765"/>
        <end position="786"/>
    </location>
</feature>
<keyword evidence="8 18" id="KW-0472">Membrane</keyword>
<comment type="subcellular location">
    <subcellularLocation>
        <location evidence="1">Cell membrane</location>
        <topology evidence="1">Multi-pass membrane protein</topology>
    </subcellularLocation>
    <subcellularLocation>
        <location evidence="14">Postsynaptic cell membrane</location>
    </subcellularLocation>
</comment>
<keyword evidence="2" id="KW-0813">Transport</keyword>
<keyword evidence="13" id="KW-0407">Ion channel</keyword>
<evidence type="ECO:0000313" key="23">
    <source>
        <dbReference type="RefSeq" id="XP_055877147.1"/>
    </source>
</evidence>
<evidence type="ECO:0000259" key="19">
    <source>
        <dbReference type="SMART" id="SM00062"/>
    </source>
</evidence>
<evidence type="ECO:0000256" key="10">
    <source>
        <dbReference type="ARBA" id="ARBA00023180"/>
    </source>
</evidence>
<evidence type="ECO:0000256" key="4">
    <source>
        <dbReference type="ARBA" id="ARBA00022692"/>
    </source>
</evidence>
<feature type="binding site" evidence="15">
    <location>
        <position position="681"/>
    </location>
    <ligand>
        <name>L-glutamate</name>
        <dbReference type="ChEBI" id="CHEBI:29985"/>
    </ligand>
</feature>
<keyword evidence="7" id="KW-0406">Ion transport</keyword>
<reference evidence="23" key="1">
    <citation type="submission" date="2025-08" db="UniProtKB">
        <authorList>
            <consortium name="RefSeq"/>
        </authorList>
    </citation>
    <scope>IDENTIFICATION</scope>
</reference>
<feature type="binding site" evidence="15">
    <location>
        <position position="465"/>
    </location>
    <ligand>
        <name>L-glutamate</name>
        <dbReference type="ChEBI" id="CHEBI:29985"/>
    </ligand>
</feature>
<evidence type="ECO:0000256" key="16">
    <source>
        <dbReference type="PIRSR" id="PIRSR601508-2"/>
    </source>
</evidence>
<evidence type="ECO:0000256" key="18">
    <source>
        <dbReference type="SAM" id="Phobius"/>
    </source>
</evidence>
<dbReference type="Gene3D" id="3.40.190.10">
    <property type="entry name" value="Periplasmic binding protein-like II"/>
    <property type="match status" value="1"/>
</dbReference>
<feature type="site" description="Interaction with the cone snail toxin Con-ikot-ikot" evidence="16">
    <location>
        <position position="728"/>
    </location>
</feature>
<dbReference type="OrthoDB" id="5984008at2759"/>
<protein>
    <submittedName>
        <fullName evidence="23">Glutamate receptor ionotropic, kainate 3-like</fullName>
    </submittedName>
</protein>
<evidence type="ECO:0000256" key="3">
    <source>
        <dbReference type="ARBA" id="ARBA00022475"/>
    </source>
</evidence>
<dbReference type="FunFam" id="1.10.287.70:FF:000143">
    <property type="entry name" value="Probable glutamate receptor"/>
    <property type="match status" value="1"/>
</dbReference>
<dbReference type="Proteomes" id="UP001165740">
    <property type="component" value="Chromosome 2"/>
</dbReference>
<evidence type="ECO:0000256" key="14">
    <source>
        <dbReference type="ARBA" id="ARBA00034100"/>
    </source>
</evidence>
<feature type="site" description="Crucial to convey clamshell closure to channel opening" evidence="16">
    <location>
        <position position="613"/>
    </location>
</feature>
<dbReference type="InterPro" id="IPR001638">
    <property type="entry name" value="Solute-binding_3/MltF_N"/>
</dbReference>
<feature type="transmembrane region" description="Helical" evidence="18">
    <location>
        <begin position="512"/>
        <end position="531"/>
    </location>
</feature>
<sequence length="802" mass="88810">MSSENDIVELAVDKSQARLYAVANFSLNRTVISTDGVFQFIQKGCNVLSPKCVAVLSIVTCPLVSAMDFWAGKHSVPHVVYPIDADNCGSLTPNSLQLSAHGQVHSQILRTLIQRIWGWREVVFIFDDFLEPETRFRISLMLSDISVTSCSVRINDQLANETLQNILKAVSDMRHVIVAVTSNMLSIIFQQAKRQGLLTRFYKWVVLSNTTCDEALNTSVLVDSNLLYLRPTHLDMTSSKHSCQFPFTPLEENVAARSHLISAGIEAVIGALAQEELLLEVGNEDVCDQQQAAKRVKAMQLAKKTAVETAEGRVTFDSLSGRVNSFGFEFCSSDNTNPSGYSSLGSWSPSSIETMKKDTNLFKNAFGDFRGKTLLIGGMEVSQKLFGQKDARPFLLKTKRGNSTGAFDGFCVSILQELAVRLNFSYKIVEPPDMLWGAPIGNGTWNGLIGMVMRGEINFVIGPLTITSSRAAVIDFTTPYMEDGTGILTKKPDPDSDTVSGFFRLFKAMKPMVWACLCGSVIGVSLIIYLVDRWSPFSERRSSKMDDTPVSSFFYSFWSALGSMLAQGSEYQPKSSSARVILGFWWLFTIILVSTYTANMTAVLTVTIREQPINSITELAGQSQVKPLVKLGTNLYTLFEEAKDNIYQTIWKMMSGNEAKARTNQEALAFVKTGKYAFLTDRSQLEYIVKNDCLTYALAEDVFNTAGMGFVLPKNAEFLKSVDDIIMKLKESGIIDGWRRQWWAGGSKCSEADRVSTVSQLDLKYLAGPFIVFLAAMAASIVVVILEKCLTTRCSSTKLENQ</sequence>
<evidence type="ECO:0000256" key="9">
    <source>
        <dbReference type="ARBA" id="ARBA00023170"/>
    </source>
</evidence>
<dbReference type="SMART" id="SM00918">
    <property type="entry name" value="Lig_chan-Glu_bd"/>
    <property type="match status" value="1"/>
</dbReference>
<evidence type="ECO:0000256" key="13">
    <source>
        <dbReference type="ARBA" id="ARBA00023303"/>
    </source>
</evidence>
<keyword evidence="17" id="KW-1015">Disulfide bond</keyword>
<evidence type="ECO:0000256" key="2">
    <source>
        <dbReference type="ARBA" id="ARBA00022448"/>
    </source>
</evidence>
<dbReference type="RefSeq" id="XP_055877147.1">
    <property type="nucleotide sequence ID" value="XM_056021172.1"/>
</dbReference>
<feature type="transmembrane region" description="Helical" evidence="18">
    <location>
        <begin position="581"/>
        <end position="606"/>
    </location>
</feature>
<dbReference type="FunFam" id="3.40.190.10:FF:000024">
    <property type="entry name" value="Glutamate receptor, ionotropic, delta 1"/>
    <property type="match status" value="1"/>
</dbReference>
<feature type="domain" description="Ionotropic glutamate receptor L-glutamate and glycine-binding" evidence="21">
    <location>
        <begin position="393"/>
        <end position="454"/>
    </location>
</feature>
<keyword evidence="5 18" id="KW-1133">Transmembrane helix</keyword>
<dbReference type="SMART" id="SM00062">
    <property type="entry name" value="PBPb"/>
    <property type="match status" value="1"/>
</dbReference>
<keyword evidence="4 18" id="KW-0812">Transmembrane</keyword>
<keyword evidence="9" id="KW-0675">Receptor</keyword>
<dbReference type="InterPro" id="IPR028082">
    <property type="entry name" value="Peripla_BP_I"/>
</dbReference>
<evidence type="ECO:0000259" key="20">
    <source>
        <dbReference type="SMART" id="SM00079"/>
    </source>
</evidence>
<dbReference type="InterPro" id="IPR001828">
    <property type="entry name" value="ANF_lig-bd_rcpt"/>
</dbReference>
<dbReference type="Gene3D" id="1.10.287.70">
    <property type="match status" value="1"/>
</dbReference>
<dbReference type="Pfam" id="PF00060">
    <property type="entry name" value="Lig_chan"/>
    <property type="match status" value="1"/>
</dbReference>
<dbReference type="InterPro" id="IPR019594">
    <property type="entry name" value="Glu/Gly-bd"/>
</dbReference>
<feature type="transmembrane region" description="Helical" evidence="18">
    <location>
        <begin position="552"/>
        <end position="569"/>
    </location>
</feature>
<evidence type="ECO:0000256" key="12">
    <source>
        <dbReference type="ARBA" id="ARBA00023286"/>
    </source>
</evidence>